<dbReference type="PANTHER" id="PTHR14969:SF13">
    <property type="entry name" value="AT30094P"/>
    <property type="match status" value="1"/>
</dbReference>
<evidence type="ECO:0000313" key="3">
    <source>
        <dbReference type="EMBL" id="KAG8188052.1"/>
    </source>
</evidence>
<name>A0AAV6UUP1_9ARAC</name>
<dbReference type="GO" id="GO:0042392">
    <property type="term" value="F:sphingosine-1-phosphate phosphatase activity"/>
    <property type="evidence" value="ECO:0007669"/>
    <property type="project" value="TreeGrafter"/>
</dbReference>
<protein>
    <recommendedName>
        <fullName evidence="2">Phosphatidic acid phosphatase type 2/haloperoxidase domain-containing protein</fullName>
    </recommendedName>
</protein>
<dbReference type="InterPro" id="IPR000326">
    <property type="entry name" value="PAP2/HPO"/>
</dbReference>
<dbReference type="AlphaFoldDB" id="A0AAV6UUP1"/>
<gene>
    <name evidence="3" type="ORF">JTE90_009925</name>
</gene>
<reference evidence="3 4" key="1">
    <citation type="journal article" date="2022" name="Nat. Ecol. Evol.">
        <title>A masculinizing supergene underlies an exaggerated male reproductive morph in a spider.</title>
        <authorList>
            <person name="Hendrickx F."/>
            <person name="De Corte Z."/>
            <person name="Sonet G."/>
            <person name="Van Belleghem S.M."/>
            <person name="Kostlbacher S."/>
            <person name="Vangestel C."/>
        </authorList>
    </citation>
    <scope>NUCLEOTIDE SEQUENCE [LARGE SCALE GENOMIC DNA]</scope>
    <source>
        <strain evidence="3">W744_W776</strain>
    </source>
</reference>
<dbReference type="InterPro" id="IPR036938">
    <property type="entry name" value="PAP2/HPO_sf"/>
</dbReference>
<organism evidence="3 4">
    <name type="scientific">Oedothorax gibbosus</name>
    <dbReference type="NCBI Taxonomy" id="931172"/>
    <lineage>
        <taxon>Eukaryota</taxon>
        <taxon>Metazoa</taxon>
        <taxon>Ecdysozoa</taxon>
        <taxon>Arthropoda</taxon>
        <taxon>Chelicerata</taxon>
        <taxon>Arachnida</taxon>
        <taxon>Araneae</taxon>
        <taxon>Araneomorphae</taxon>
        <taxon>Entelegynae</taxon>
        <taxon>Araneoidea</taxon>
        <taxon>Linyphiidae</taxon>
        <taxon>Erigoninae</taxon>
        <taxon>Oedothorax</taxon>
    </lineage>
</organism>
<keyword evidence="1" id="KW-0472">Membrane</keyword>
<feature type="transmembrane region" description="Helical" evidence="1">
    <location>
        <begin position="63"/>
        <end position="82"/>
    </location>
</feature>
<keyword evidence="1" id="KW-1133">Transmembrane helix</keyword>
<keyword evidence="1" id="KW-0812">Transmembrane</keyword>
<dbReference type="Gene3D" id="1.20.144.10">
    <property type="entry name" value="Phosphatidic acid phosphatase type 2/haloperoxidase"/>
    <property type="match status" value="1"/>
</dbReference>
<feature type="domain" description="Phosphatidic acid phosphatase type 2/haloperoxidase" evidence="2">
    <location>
        <begin position="91"/>
        <end position="201"/>
    </location>
</feature>
<dbReference type="CDD" id="cd03391">
    <property type="entry name" value="PAP2_containing_2_like"/>
    <property type="match status" value="1"/>
</dbReference>
<dbReference type="Proteomes" id="UP000827092">
    <property type="component" value="Unassembled WGS sequence"/>
</dbReference>
<sequence length="242" mass="27213">MGLSYRGESPKIYIKEDNMSKAEVTFLDELLNLDKSLSLSLSLSASKTAPLGNYRPHMKALEYSCHGVFWICGSIVGLWFANTLQREAFFFNLILALFLDILFVGILKAAFHRRRPSNNEADDMFMTFSIDKMSCPSGHTSRAVLLTLLLVASSPGWGLLHLVLFTWCTCTCASRVLLGRHYVGDVCIGVVLGYFEYQLMNVLWAGPETADCYIENLHSSQTSTTHTQTRLTLRPLFVFLFT</sequence>
<evidence type="ECO:0000256" key="1">
    <source>
        <dbReference type="SAM" id="Phobius"/>
    </source>
</evidence>
<feature type="transmembrane region" description="Helical" evidence="1">
    <location>
        <begin position="88"/>
        <end position="107"/>
    </location>
</feature>
<dbReference type="SUPFAM" id="SSF48317">
    <property type="entry name" value="Acid phosphatase/Vanadium-dependent haloperoxidase"/>
    <property type="match status" value="1"/>
</dbReference>
<accession>A0AAV6UUP1</accession>
<feature type="transmembrane region" description="Helical" evidence="1">
    <location>
        <begin position="143"/>
        <end position="167"/>
    </location>
</feature>
<dbReference type="SMART" id="SM00014">
    <property type="entry name" value="acidPPc"/>
    <property type="match status" value="1"/>
</dbReference>
<dbReference type="PANTHER" id="PTHR14969">
    <property type="entry name" value="SPHINGOSINE-1-PHOSPHATE PHOSPHOHYDROLASE"/>
    <property type="match status" value="1"/>
</dbReference>
<evidence type="ECO:0000313" key="4">
    <source>
        <dbReference type="Proteomes" id="UP000827092"/>
    </source>
</evidence>
<keyword evidence="4" id="KW-1185">Reference proteome</keyword>
<comment type="caution">
    <text evidence="3">The sequence shown here is derived from an EMBL/GenBank/DDBJ whole genome shotgun (WGS) entry which is preliminary data.</text>
</comment>
<evidence type="ECO:0000259" key="2">
    <source>
        <dbReference type="SMART" id="SM00014"/>
    </source>
</evidence>
<dbReference type="EMBL" id="JAFNEN010000251">
    <property type="protein sequence ID" value="KAG8188052.1"/>
    <property type="molecule type" value="Genomic_DNA"/>
</dbReference>
<proteinExistence type="predicted"/>
<dbReference type="Pfam" id="PF01569">
    <property type="entry name" value="PAP2"/>
    <property type="match status" value="1"/>
</dbReference>